<organism evidence="2">
    <name type="scientific">freshwater metagenome</name>
    <dbReference type="NCBI Taxonomy" id="449393"/>
    <lineage>
        <taxon>unclassified sequences</taxon>
        <taxon>metagenomes</taxon>
        <taxon>ecological metagenomes</taxon>
    </lineage>
</organism>
<protein>
    <submittedName>
        <fullName evidence="2">Unannotated protein</fullName>
    </submittedName>
</protein>
<dbReference type="EMBL" id="CAFBPD010000059">
    <property type="protein sequence ID" value="CAB5003233.1"/>
    <property type="molecule type" value="Genomic_DNA"/>
</dbReference>
<sequence>MRRSLLVVPVIMTASLLAACSSGGTTAETASASASASVTAESSAAASSSAAGTDPQCGTTIEEIAARAKEEGDVNLIALPDTWANYGGILKSFRDTYGLAAPVANPDASSADELTAIATLQGQPDKPDAIDIGPSFIQQAQDEGLIDSYITTTWDDIPANLKDAAGTWVGAYYGIMSIGSNATLVKNPPKTWADLTKPEYKGQVTINGDPREAGAAFAAVVAASLANGGSYDDIMPGIEYFANLKKSGNLQVIDVTEAALLSGDVPIAIDWSYNFPGVVPKLAEAGFDFVSTIPTDGLYGSYYAQSVVSDAVHPCAARLWIEHITGDEGALGYLEGGAIPARYAALDAAGKITPEMKEKLPPADIISQITFPTAAQVEAMKQQLTENWGPMVGDA</sequence>
<dbReference type="Pfam" id="PF13343">
    <property type="entry name" value="SBP_bac_6"/>
    <property type="match status" value="1"/>
</dbReference>
<dbReference type="SUPFAM" id="SSF53850">
    <property type="entry name" value="Periplasmic binding protein-like II"/>
    <property type="match status" value="1"/>
</dbReference>
<dbReference type="PANTHER" id="PTHR30006">
    <property type="entry name" value="THIAMINE-BINDING PERIPLASMIC PROTEIN-RELATED"/>
    <property type="match status" value="1"/>
</dbReference>
<dbReference type="PANTHER" id="PTHR30006:SF2">
    <property type="entry name" value="ABC TRANSPORTER SUBSTRATE-BINDING PROTEIN"/>
    <property type="match status" value="1"/>
</dbReference>
<dbReference type="EMBL" id="CAFBOM010000129">
    <property type="protein sequence ID" value="CAB4988013.1"/>
    <property type="molecule type" value="Genomic_DNA"/>
</dbReference>
<evidence type="ECO:0000313" key="2">
    <source>
        <dbReference type="EMBL" id="CAB4988013.1"/>
    </source>
</evidence>
<dbReference type="GO" id="GO:0015888">
    <property type="term" value="P:thiamine transport"/>
    <property type="evidence" value="ECO:0007669"/>
    <property type="project" value="TreeGrafter"/>
</dbReference>
<name>A0A6J7NBK5_9ZZZZ</name>
<gene>
    <name evidence="2" type="ORF">UFOPK3957_00852</name>
    <name evidence="3" type="ORF">UFOPK4061_00440</name>
</gene>
<dbReference type="Gene3D" id="3.40.190.10">
    <property type="entry name" value="Periplasmic binding protein-like II"/>
    <property type="match status" value="2"/>
</dbReference>
<keyword evidence="1" id="KW-0732">Signal</keyword>
<reference evidence="2" key="1">
    <citation type="submission" date="2020-05" db="EMBL/GenBank/DDBJ databases">
        <authorList>
            <person name="Chiriac C."/>
            <person name="Salcher M."/>
            <person name="Ghai R."/>
            <person name="Kavagutti S V."/>
        </authorList>
    </citation>
    <scope>NUCLEOTIDE SEQUENCE</scope>
</reference>
<accession>A0A6J7NBK5</accession>
<dbReference type="PROSITE" id="PS51257">
    <property type="entry name" value="PROKAR_LIPOPROTEIN"/>
    <property type="match status" value="1"/>
</dbReference>
<dbReference type="GO" id="GO:0030975">
    <property type="term" value="F:thiamine binding"/>
    <property type="evidence" value="ECO:0007669"/>
    <property type="project" value="TreeGrafter"/>
</dbReference>
<evidence type="ECO:0000256" key="1">
    <source>
        <dbReference type="ARBA" id="ARBA00022729"/>
    </source>
</evidence>
<dbReference type="GO" id="GO:0030288">
    <property type="term" value="C:outer membrane-bounded periplasmic space"/>
    <property type="evidence" value="ECO:0007669"/>
    <property type="project" value="TreeGrafter"/>
</dbReference>
<evidence type="ECO:0000313" key="3">
    <source>
        <dbReference type="EMBL" id="CAB5003233.1"/>
    </source>
</evidence>
<dbReference type="GO" id="GO:0030976">
    <property type="term" value="F:thiamine pyrophosphate binding"/>
    <property type="evidence" value="ECO:0007669"/>
    <property type="project" value="TreeGrafter"/>
</dbReference>
<proteinExistence type="predicted"/>
<dbReference type="AlphaFoldDB" id="A0A6J7NBK5"/>